<organism evidence="2 3">
    <name type="scientific">Bradyrhizobium zhanjiangense</name>
    <dbReference type="NCBI Taxonomy" id="1325107"/>
    <lineage>
        <taxon>Bacteria</taxon>
        <taxon>Pseudomonadati</taxon>
        <taxon>Pseudomonadota</taxon>
        <taxon>Alphaproteobacteria</taxon>
        <taxon>Hyphomicrobiales</taxon>
        <taxon>Nitrobacteraceae</taxon>
        <taxon>Bradyrhizobium</taxon>
    </lineage>
</organism>
<keyword evidence="1" id="KW-0732">Signal</keyword>
<dbReference type="Proteomes" id="UP000290174">
    <property type="component" value="Unassembled WGS sequence"/>
</dbReference>
<evidence type="ECO:0000313" key="2">
    <source>
        <dbReference type="EMBL" id="RXG88730.1"/>
    </source>
</evidence>
<feature type="signal peptide" evidence="1">
    <location>
        <begin position="1"/>
        <end position="28"/>
    </location>
</feature>
<evidence type="ECO:0008006" key="4">
    <source>
        <dbReference type="Google" id="ProtNLM"/>
    </source>
</evidence>
<dbReference type="AlphaFoldDB" id="A0A4V1KVE4"/>
<feature type="chain" id="PRO_5020526168" description="Rap1a immunity protein domain-containing protein" evidence="1">
    <location>
        <begin position="29"/>
        <end position="126"/>
    </location>
</feature>
<comment type="caution">
    <text evidence="2">The sequence shown here is derived from an EMBL/GenBank/DDBJ whole genome shotgun (WGS) entry which is preliminary data.</text>
</comment>
<dbReference type="EMBL" id="RKMK01000035">
    <property type="protein sequence ID" value="RXG88730.1"/>
    <property type="molecule type" value="Genomic_DNA"/>
</dbReference>
<accession>A0A4V1KVE4</accession>
<evidence type="ECO:0000313" key="3">
    <source>
        <dbReference type="Proteomes" id="UP000290174"/>
    </source>
</evidence>
<evidence type="ECO:0000256" key="1">
    <source>
        <dbReference type="SAM" id="SignalP"/>
    </source>
</evidence>
<reference evidence="2 3" key="1">
    <citation type="submission" date="2018-11" db="EMBL/GenBank/DDBJ databases">
        <title>Bradyrhizobium sp. nov., isolated from effective nodules of peanut in China.</title>
        <authorList>
            <person name="Li Y."/>
        </authorList>
    </citation>
    <scope>NUCLEOTIDE SEQUENCE [LARGE SCALE GENOMIC DNA]</scope>
    <source>
        <strain evidence="2 3">CCBAU 51770</strain>
    </source>
</reference>
<proteinExistence type="predicted"/>
<sequence>MNGMRFLNSPKIVAVALMILPFSAPAIAETSGVQWLKQYRESSAETRQLIESITAAEQDGMAWHAARTKIDAYCPPRNLSLTGSQLLDILGRSIVSSPALGEQPWGLALLFSLERTFPCPSGGASR</sequence>
<protein>
    <recommendedName>
        <fullName evidence="4">Rap1a immunity protein domain-containing protein</fullName>
    </recommendedName>
</protein>
<gene>
    <name evidence="2" type="ORF">EAS61_29120</name>
</gene>
<name>A0A4V1KVE4_9BRAD</name>